<comment type="subcellular location">
    <subcellularLocation>
        <location evidence="1">Chromosome</location>
    </subcellularLocation>
    <subcellularLocation>
        <location evidence="2">Cytoplasm</location>
    </subcellularLocation>
</comment>
<keyword evidence="10" id="KW-0131">Cell cycle</keyword>
<dbReference type="HOGENOM" id="CLU_010510_1_0_1"/>
<feature type="compositionally biased region" description="Polar residues" evidence="11">
    <location>
        <begin position="543"/>
        <end position="553"/>
    </location>
</feature>
<keyword evidence="7" id="KW-0132">Cell division</keyword>
<dbReference type="eggNOG" id="KOG2328">
    <property type="taxonomic scope" value="Eukaryota"/>
</dbReference>
<keyword evidence="5" id="KW-0158">Chromosome</keyword>
<feature type="compositionally biased region" description="Basic and acidic residues" evidence="11">
    <location>
        <begin position="156"/>
        <end position="177"/>
    </location>
</feature>
<dbReference type="Pfam" id="PF05786">
    <property type="entry name" value="Cnd2"/>
    <property type="match status" value="2"/>
</dbReference>
<dbReference type="OrthoDB" id="362021at2759"/>
<keyword evidence="6" id="KW-0963">Cytoplasm</keyword>
<comment type="similarity">
    <text evidence="3">Belongs to the CND2 (condensin subunit 2) family.</text>
</comment>
<reference evidence="12 14" key="2">
    <citation type="journal article" date="2013" name="Nature">
        <title>Insights into bilaterian evolution from three spiralian genomes.</title>
        <authorList>
            <person name="Simakov O."/>
            <person name="Marletaz F."/>
            <person name="Cho S.J."/>
            <person name="Edsinger-Gonzales E."/>
            <person name="Havlak P."/>
            <person name="Hellsten U."/>
            <person name="Kuo D.H."/>
            <person name="Larsson T."/>
            <person name="Lv J."/>
            <person name="Arendt D."/>
            <person name="Savage R."/>
            <person name="Osoegawa K."/>
            <person name="de Jong P."/>
            <person name="Grimwood J."/>
            <person name="Chapman J.A."/>
            <person name="Shapiro H."/>
            <person name="Aerts A."/>
            <person name="Otillar R.P."/>
            <person name="Terry A.Y."/>
            <person name="Boore J.L."/>
            <person name="Grigoriev I.V."/>
            <person name="Lindberg D.R."/>
            <person name="Seaver E.C."/>
            <person name="Weisblat D.A."/>
            <person name="Putnam N.H."/>
            <person name="Rokhsar D.S."/>
        </authorList>
    </citation>
    <scope>NUCLEOTIDE SEQUENCE</scope>
</reference>
<feature type="region of interest" description="Disordered" evidence="11">
    <location>
        <begin position="543"/>
        <end position="618"/>
    </location>
</feature>
<evidence type="ECO:0000256" key="3">
    <source>
        <dbReference type="ARBA" id="ARBA00009471"/>
    </source>
</evidence>
<name>T1F8M8_HELRO</name>
<protein>
    <recommendedName>
        <fullName evidence="4">Condensin complex subunit 2</fullName>
    </recommendedName>
</protein>
<evidence type="ECO:0000313" key="14">
    <source>
        <dbReference type="Proteomes" id="UP000015101"/>
    </source>
</evidence>
<evidence type="ECO:0000256" key="10">
    <source>
        <dbReference type="ARBA" id="ARBA00023306"/>
    </source>
</evidence>
<evidence type="ECO:0000256" key="4">
    <source>
        <dbReference type="ARBA" id="ARBA00016065"/>
    </source>
</evidence>
<dbReference type="AlphaFoldDB" id="T1F8M8"/>
<dbReference type="EMBL" id="KB096785">
    <property type="protein sequence ID" value="ESO01381.1"/>
    <property type="molecule type" value="Genomic_DNA"/>
</dbReference>
<evidence type="ECO:0000256" key="5">
    <source>
        <dbReference type="ARBA" id="ARBA00022454"/>
    </source>
</evidence>
<dbReference type="OMA" id="FRKTCAD"/>
<dbReference type="GeneID" id="20205177"/>
<dbReference type="STRING" id="6412.T1F8M8"/>
<dbReference type="EnsemblMetazoa" id="HelroT174936">
    <property type="protein sequence ID" value="HelroP174936"/>
    <property type="gene ID" value="HelroG174936"/>
</dbReference>
<feature type="region of interest" description="Disordered" evidence="11">
    <location>
        <begin position="40"/>
        <end position="73"/>
    </location>
</feature>
<dbReference type="GO" id="GO:0003682">
    <property type="term" value="F:chromatin binding"/>
    <property type="evidence" value="ECO:0000318"/>
    <property type="project" value="GO_Central"/>
</dbReference>
<evidence type="ECO:0000256" key="6">
    <source>
        <dbReference type="ARBA" id="ARBA00022490"/>
    </source>
</evidence>
<dbReference type="PANTHER" id="PTHR13108:SF9">
    <property type="entry name" value="CONDENSIN COMPLEX SUBUNIT 2"/>
    <property type="match status" value="1"/>
</dbReference>
<evidence type="ECO:0000256" key="2">
    <source>
        <dbReference type="ARBA" id="ARBA00004496"/>
    </source>
</evidence>
<dbReference type="RefSeq" id="XP_009020617.1">
    <property type="nucleotide sequence ID" value="XM_009022369.1"/>
</dbReference>
<keyword evidence="9" id="KW-0226">DNA condensation</keyword>
<dbReference type="PANTHER" id="PTHR13108">
    <property type="entry name" value="CONDENSIN COMPLEX SUBUNIT 2"/>
    <property type="match status" value="1"/>
</dbReference>
<dbReference type="GO" id="GO:0005737">
    <property type="term" value="C:cytoplasm"/>
    <property type="evidence" value="ECO:0007669"/>
    <property type="project" value="UniProtKB-SubCell"/>
</dbReference>
<dbReference type="GO" id="GO:0000796">
    <property type="term" value="C:condensin complex"/>
    <property type="evidence" value="ECO:0000318"/>
    <property type="project" value="GO_Central"/>
</dbReference>
<dbReference type="InParanoid" id="T1F8M8"/>
<evidence type="ECO:0000256" key="1">
    <source>
        <dbReference type="ARBA" id="ARBA00004286"/>
    </source>
</evidence>
<organism evidence="13 14">
    <name type="scientific">Helobdella robusta</name>
    <name type="common">Californian leech</name>
    <dbReference type="NCBI Taxonomy" id="6412"/>
    <lineage>
        <taxon>Eukaryota</taxon>
        <taxon>Metazoa</taxon>
        <taxon>Spiralia</taxon>
        <taxon>Lophotrochozoa</taxon>
        <taxon>Annelida</taxon>
        <taxon>Clitellata</taxon>
        <taxon>Hirudinea</taxon>
        <taxon>Rhynchobdellida</taxon>
        <taxon>Glossiphoniidae</taxon>
        <taxon>Helobdella</taxon>
    </lineage>
</organism>
<evidence type="ECO:0000256" key="11">
    <source>
        <dbReference type="SAM" id="MobiDB-lite"/>
    </source>
</evidence>
<evidence type="ECO:0000256" key="9">
    <source>
        <dbReference type="ARBA" id="ARBA00023067"/>
    </source>
</evidence>
<gene>
    <name evidence="13" type="primary">20205177</name>
    <name evidence="12" type="ORF">HELRODRAFT_174936</name>
</gene>
<evidence type="ECO:0000313" key="12">
    <source>
        <dbReference type="EMBL" id="ESO01381.1"/>
    </source>
</evidence>
<evidence type="ECO:0000256" key="7">
    <source>
        <dbReference type="ARBA" id="ARBA00022618"/>
    </source>
</evidence>
<feature type="compositionally biased region" description="Low complexity" evidence="11">
    <location>
        <begin position="316"/>
        <end position="329"/>
    </location>
</feature>
<keyword evidence="14" id="KW-1185">Reference proteome</keyword>
<dbReference type="KEGG" id="hro:HELRODRAFT_174936"/>
<dbReference type="GO" id="GO:0051301">
    <property type="term" value="P:cell division"/>
    <property type="evidence" value="ECO:0007669"/>
    <property type="project" value="UniProtKB-KW"/>
</dbReference>
<evidence type="ECO:0000256" key="8">
    <source>
        <dbReference type="ARBA" id="ARBA00022776"/>
    </source>
</evidence>
<feature type="region of interest" description="Disordered" evidence="11">
    <location>
        <begin position="156"/>
        <end position="199"/>
    </location>
</feature>
<accession>T1F8M8</accession>
<keyword evidence="8" id="KW-0498">Mitosis</keyword>
<feature type="compositionally biased region" description="Basic and acidic residues" evidence="11">
    <location>
        <begin position="44"/>
        <end position="66"/>
    </location>
</feature>
<feature type="region of interest" description="Disordered" evidence="11">
    <location>
        <begin position="312"/>
        <end position="332"/>
    </location>
</feature>
<sequence length="743" mass="82863">MAAEVAITPLRLRSPGLVSPSGRRALSVVTSKGMVDSLGSRILTNDDDHEKNNQIIDSAKKSKSDVQTEPVTRTDVNASDHLQLCLKLSAENKITKKNAFDLHLINIAEDVIIGKGDTDFNLAAYALEACAKIYGCRVDSLHDIACKLSTRLKVATKDGEDGDEDRSTMEDPGRLPTDETLNDEEADRQKEKEKKKKKKKSKVIETNLKNITLDNLDSELDMNPYFKKSITAFDMGASKSLILNLHHTYNDTCSVMTDLNKPFNIWDILDDDVQQQQKQLSKAAVHYVYVDNLQPSVDLSFFDKYRFDKDAEPITNDNNNNNSSDTNNDFYDDDVMDHDVDNVVRSDNDSTQVNLHTSSSAVMLTDMSGDMLKMHETVQKIKAGDISSLRDALELNHEGSMYKKDFLKMWAGPDHWKKSLNIPTKKNSARTKETFLVKFTTQSNVEENDRDSELPATNKSKKSKTKLIADDAEWHFMKTKAKTTRGLETFLESDGRSLLLPEVSEYEEGSLMQLFHANVKIVDHTPENQASVDVRKYDYNNNNDRLNFCPSQPNNNGGEDDDDDVGPYNGAADYGDEANDDDAAKSLAGDGGAPADAAIINDDDDNADNGDDDMNGGTFINQVEREGNGGAELAFGEDLVPQPRMIPRTEIDYVRVDKKIDMDLLKKVLYGIIKKNFDKSTSVLFTQLYKDLQKQLPKKLASDLSIPIAFSSLLHLANEHSLYLESTPDDGYTEVVVAKAVTS</sequence>
<evidence type="ECO:0000313" key="13">
    <source>
        <dbReference type="EnsemblMetazoa" id="HelroP174936"/>
    </source>
</evidence>
<proteinExistence type="inferred from homology"/>
<reference evidence="13" key="3">
    <citation type="submission" date="2015-06" db="UniProtKB">
        <authorList>
            <consortium name="EnsemblMetazoa"/>
        </authorList>
    </citation>
    <scope>IDENTIFICATION</scope>
</reference>
<reference evidence="14" key="1">
    <citation type="submission" date="2012-12" db="EMBL/GenBank/DDBJ databases">
        <authorList>
            <person name="Hellsten U."/>
            <person name="Grimwood J."/>
            <person name="Chapman J.A."/>
            <person name="Shapiro H."/>
            <person name="Aerts A."/>
            <person name="Otillar R.P."/>
            <person name="Terry A.Y."/>
            <person name="Boore J.L."/>
            <person name="Simakov O."/>
            <person name="Marletaz F."/>
            <person name="Cho S.-J."/>
            <person name="Edsinger-Gonzales E."/>
            <person name="Havlak P."/>
            <person name="Kuo D.-H."/>
            <person name="Larsson T."/>
            <person name="Lv J."/>
            <person name="Arendt D."/>
            <person name="Savage R."/>
            <person name="Osoegawa K."/>
            <person name="de Jong P."/>
            <person name="Lindberg D.R."/>
            <person name="Seaver E.C."/>
            <person name="Weisblat D.A."/>
            <person name="Putnam N.H."/>
            <person name="Grigoriev I.V."/>
            <person name="Rokhsar D.S."/>
        </authorList>
    </citation>
    <scope>NUCLEOTIDE SEQUENCE</scope>
</reference>
<dbReference type="CTD" id="20205177"/>
<dbReference type="EMBL" id="AMQM01005088">
    <property type="status" value="NOT_ANNOTATED_CDS"/>
    <property type="molecule type" value="Genomic_DNA"/>
</dbReference>
<dbReference type="GO" id="GO:0007076">
    <property type="term" value="P:mitotic chromosome condensation"/>
    <property type="evidence" value="ECO:0000318"/>
    <property type="project" value="GO_Central"/>
</dbReference>
<feature type="compositionally biased region" description="Acidic residues" evidence="11">
    <location>
        <begin position="601"/>
        <end position="614"/>
    </location>
</feature>
<dbReference type="InterPro" id="IPR022816">
    <property type="entry name" value="Condensin_barren_su2"/>
</dbReference>
<dbReference type="FunCoup" id="T1F8M8">
    <property type="interactions" value="820"/>
</dbReference>
<dbReference type="Proteomes" id="UP000015101">
    <property type="component" value="Unassembled WGS sequence"/>
</dbReference>